<sequence>MTRFCVLFVVGLALSGVRLVLPAGAEPLPASEASGSVTVAQMQAAFPDPPRIVPRPRPGDRPLGRIALAPDRSLRPRMRDSWDIPRLRWDAHPRGPRWSAAVMSALRGPGAPLLDVVPRDIAEWCPAYPGGDPEQRAAFWAGLVSTLAWHESTHDPRAVGGDGRWFGLVQIAPGTAQWRNCQVGTGEALLDGPANLRCGIRIMAITVPRDGVIAEGMRGVAADWGPFHSRRKREDMRNWVRGQDYCRLPLRPVMRPDNAPSAPGRMAQPPRPRPGPPEARQIAAR</sequence>
<name>A0AA48HKC9_9RHOB</name>
<evidence type="ECO:0000313" key="5">
    <source>
        <dbReference type="Proteomes" id="UP001337723"/>
    </source>
</evidence>
<dbReference type="InterPro" id="IPR023346">
    <property type="entry name" value="Lysozyme-like_dom_sf"/>
</dbReference>
<evidence type="ECO:0000256" key="2">
    <source>
        <dbReference type="SAM" id="MobiDB-lite"/>
    </source>
</evidence>
<dbReference type="Gene3D" id="1.10.530.10">
    <property type="match status" value="1"/>
</dbReference>
<reference evidence="4 5" key="1">
    <citation type="submission" date="2023-01" db="EMBL/GenBank/DDBJ databases">
        <title>Complete genome sequence of Roseicyclus marinus strain Dej080120_10.</title>
        <authorList>
            <person name="Ueki S."/>
            <person name="Maruyama F."/>
        </authorList>
    </citation>
    <scope>NUCLEOTIDE SEQUENCE [LARGE SCALE GENOMIC DNA]</scope>
    <source>
        <strain evidence="4 5">Dej080120_10</strain>
    </source>
</reference>
<dbReference type="InterPro" id="IPR008258">
    <property type="entry name" value="Transglycosylase_SLT_dom_1"/>
</dbReference>
<gene>
    <name evidence="4" type="ORF">MACH21_20130</name>
</gene>
<comment type="similarity">
    <text evidence="1">Belongs to the virb1 family.</text>
</comment>
<evidence type="ECO:0000313" key="4">
    <source>
        <dbReference type="EMBL" id="BDW85836.1"/>
    </source>
</evidence>
<evidence type="ECO:0000256" key="1">
    <source>
        <dbReference type="ARBA" id="ARBA00009387"/>
    </source>
</evidence>
<keyword evidence="5" id="KW-1185">Reference proteome</keyword>
<feature type="domain" description="Transglycosylase SLT" evidence="3">
    <location>
        <begin position="134"/>
        <end position="205"/>
    </location>
</feature>
<dbReference type="AlphaFoldDB" id="A0AA48HKC9"/>
<dbReference type="EMBL" id="AP027266">
    <property type="protein sequence ID" value="BDW85836.1"/>
    <property type="molecule type" value="Genomic_DNA"/>
</dbReference>
<proteinExistence type="inferred from homology"/>
<dbReference type="Proteomes" id="UP001337723">
    <property type="component" value="Chromosome"/>
</dbReference>
<dbReference type="Pfam" id="PF01464">
    <property type="entry name" value="SLT"/>
    <property type="match status" value="1"/>
</dbReference>
<accession>A0AA48HKC9</accession>
<dbReference type="SUPFAM" id="SSF53955">
    <property type="entry name" value="Lysozyme-like"/>
    <property type="match status" value="1"/>
</dbReference>
<dbReference type="KEGG" id="rmai:MACH21_20130"/>
<evidence type="ECO:0000259" key="3">
    <source>
        <dbReference type="Pfam" id="PF01464"/>
    </source>
</evidence>
<feature type="region of interest" description="Disordered" evidence="2">
    <location>
        <begin position="251"/>
        <end position="285"/>
    </location>
</feature>
<protein>
    <recommendedName>
        <fullName evidence="3">Transglycosylase SLT domain-containing protein</fullName>
    </recommendedName>
</protein>
<dbReference type="RefSeq" id="WP_338271661.1">
    <property type="nucleotide sequence ID" value="NZ_AP027266.1"/>
</dbReference>
<organism evidence="4 5">
    <name type="scientific">Roseicyclus marinus</name>
    <dbReference type="NCBI Taxonomy" id="2161673"/>
    <lineage>
        <taxon>Bacteria</taxon>
        <taxon>Pseudomonadati</taxon>
        <taxon>Pseudomonadota</taxon>
        <taxon>Alphaproteobacteria</taxon>
        <taxon>Rhodobacterales</taxon>
        <taxon>Roseobacteraceae</taxon>
        <taxon>Roseicyclus</taxon>
    </lineage>
</organism>